<evidence type="ECO:0000313" key="3">
    <source>
        <dbReference type="WBParaSite" id="MBELARI_LOCUS14254"/>
    </source>
</evidence>
<keyword evidence="1" id="KW-0472">Membrane</keyword>
<organism evidence="2 3">
    <name type="scientific">Mesorhabditis belari</name>
    <dbReference type="NCBI Taxonomy" id="2138241"/>
    <lineage>
        <taxon>Eukaryota</taxon>
        <taxon>Metazoa</taxon>
        <taxon>Ecdysozoa</taxon>
        <taxon>Nematoda</taxon>
        <taxon>Chromadorea</taxon>
        <taxon>Rhabditida</taxon>
        <taxon>Rhabditina</taxon>
        <taxon>Rhabditomorpha</taxon>
        <taxon>Rhabditoidea</taxon>
        <taxon>Rhabditidae</taxon>
        <taxon>Mesorhabditinae</taxon>
        <taxon>Mesorhabditis</taxon>
    </lineage>
</organism>
<dbReference type="Proteomes" id="UP000887575">
    <property type="component" value="Unassembled WGS sequence"/>
</dbReference>
<feature type="transmembrane region" description="Helical" evidence="1">
    <location>
        <begin position="103"/>
        <end position="130"/>
    </location>
</feature>
<proteinExistence type="predicted"/>
<feature type="transmembrane region" description="Helical" evidence="1">
    <location>
        <begin position="150"/>
        <end position="169"/>
    </location>
</feature>
<accession>A0AAF3J3P7</accession>
<reference evidence="3" key="1">
    <citation type="submission" date="2024-02" db="UniProtKB">
        <authorList>
            <consortium name="WormBaseParasite"/>
        </authorList>
    </citation>
    <scope>IDENTIFICATION</scope>
</reference>
<evidence type="ECO:0000313" key="2">
    <source>
        <dbReference type="Proteomes" id="UP000887575"/>
    </source>
</evidence>
<feature type="transmembrane region" description="Helical" evidence="1">
    <location>
        <begin position="45"/>
        <end position="66"/>
    </location>
</feature>
<keyword evidence="1" id="KW-1133">Transmembrane helix</keyword>
<sequence length="247" mass="28360">MENYLTPSNWTNTYAPAALQGIFVAIPSIPPFLFLLYVQLLKKEIFLTYKYTVFMTCYLCFINQSLKLFAYIGQYYAAIVQMQGLSLNRFLNIIFHIQPKVYWFLVIGLGVYLVQVAYLIISLIDAQLVYGNACNPMLGTNILDGAMFPLTWMFGYNTVTGILNLWLIIHLRLHYRKLKGKSVSLEQQKIQRNIQIGLLVSSIYPALQQAYTAVQVKMAYSQLRRAFSQNFTSDFDQMTSINVSLTC</sequence>
<feature type="transmembrane region" description="Helical" evidence="1">
    <location>
        <begin position="17"/>
        <end position="38"/>
    </location>
</feature>
<dbReference type="AlphaFoldDB" id="A0AAF3J3P7"/>
<keyword evidence="1" id="KW-0812">Transmembrane</keyword>
<name>A0AAF3J3P7_9BILA</name>
<protein>
    <submittedName>
        <fullName evidence="3">Uncharacterized protein</fullName>
    </submittedName>
</protein>
<keyword evidence="2" id="KW-1185">Reference proteome</keyword>
<dbReference type="WBParaSite" id="MBELARI_LOCUS14254">
    <property type="protein sequence ID" value="MBELARI_LOCUS14254"/>
    <property type="gene ID" value="MBELARI_LOCUS14254"/>
</dbReference>
<evidence type="ECO:0000256" key="1">
    <source>
        <dbReference type="SAM" id="Phobius"/>
    </source>
</evidence>